<evidence type="ECO:0000313" key="3">
    <source>
        <dbReference type="Proteomes" id="UP000264310"/>
    </source>
</evidence>
<dbReference type="OrthoDB" id="8525901at2"/>
<dbReference type="GO" id="GO:0005524">
    <property type="term" value="F:ATP binding"/>
    <property type="evidence" value="ECO:0007669"/>
    <property type="project" value="InterPro"/>
</dbReference>
<proteinExistence type="predicted"/>
<dbReference type="RefSeq" id="WP_116683841.1">
    <property type="nucleotide sequence ID" value="NZ_QURL01000005.1"/>
</dbReference>
<dbReference type="PANTHER" id="PTHR42280:SF1">
    <property type="entry name" value="CITG FAMILY PROTEIN"/>
    <property type="match status" value="1"/>
</dbReference>
<accession>A0A371X1B3</accession>
<dbReference type="AlphaFoldDB" id="A0A371X1B3"/>
<protein>
    <submittedName>
        <fullName evidence="2">Triphosphoribosyl-dephospho-CoA synthase</fullName>
    </submittedName>
</protein>
<keyword evidence="3" id="KW-1185">Reference proteome</keyword>
<dbReference type="PANTHER" id="PTHR42280">
    <property type="entry name" value="CITG FAMILY PROTEIN"/>
    <property type="match status" value="1"/>
</dbReference>
<name>A0A371X1B3_9HYPH</name>
<sequence length="319" mass="33321">MTSGSDTVRPGLHDTGPEDEAPSGRGIEAAFLAACRAELAAIKPGNVHVHAAGHRMDAQTFEKAALAASPIVADAGLGVGERVLAATRASVAAAGCNANLGILLLAGPLARAFERAGPSPGEVALRRALETVLADLDAEDARSIFAAIAHASPGGLGEAGEEDVRRAPQIGVVEAMGLAAGRDLIARQYVNGYADLFDTGLKAAARAPTALREHPALGLAFAIYIAFAARFPDSHVSRKFGLQRAEDVHRRFKNFAQVCESCRNGEEIAAKALILDRELKSEGINPGTCADLTVATLFILYFQRPGFFPAPLRASPPDD</sequence>
<reference evidence="2 3" key="1">
    <citation type="submission" date="2018-08" db="EMBL/GenBank/DDBJ databases">
        <title>Fulvimarina sp. 85, whole genome shotgun sequence.</title>
        <authorList>
            <person name="Tuo L."/>
        </authorList>
    </citation>
    <scope>NUCLEOTIDE SEQUENCE [LARGE SCALE GENOMIC DNA]</scope>
    <source>
        <strain evidence="2 3">85</strain>
    </source>
</reference>
<organism evidence="2 3">
    <name type="scientific">Fulvimarina endophytica</name>
    <dbReference type="NCBI Taxonomy" id="2293836"/>
    <lineage>
        <taxon>Bacteria</taxon>
        <taxon>Pseudomonadati</taxon>
        <taxon>Pseudomonadota</taxon>
        <taxon>Alphaproteobacteria</taxon>
        <taxon>Hyphomicrobiales</taxon>
        <taxon>Aurantimonadaceae</taxon>
        <taxon>Fulvimarina</taxon>
    </lineage>
</organism>
<dbReference type="Gene3D" id="1.10.4200.10">
    <property type="entry name" value="Triphosphoribosyl-dephospho-CoA protein"/>
    <property type="match status" value="1"/>
</dbReference>
<dbReference type="GO" id="GO:0046917">
    <property type="term" value="F:triphosphoribosyl-dephospho-CoA synthase activity"/>
    <property type="evidence" value="ECO:0007669"/>
    <property type="project" value="InterPro"/>
</dbReference>
<evidence type="ECO:0000313" key="2">
    <source>
        <dbReference type="EMBL" id="RFC63023.1"/>
    </source>
</evidence>
<evidence type="ECO:0000256" key="1">
    <source>
        <dbReference type="SAM" id="MobiDB-lite"/>
    </source>
</evidence>
<dbReference type="EMBL" id="QURL01000005">
    <property type="protein sequence ID" value="RFC63023.1"/>
    <property type="molecule type" value="Genomic_DNA"/>
</dbReference>
<dbReference type="InterPro" id="IPR002736">
    <property type="entry name" value="CitG"/>
</dbReference>
<gene>
    <name evidence="2" type="ORF">DYI37_13840</name>
</gene>
<comment type="caution">
    <text evidence="2">The sequence shown here is derived from an EMBL/GenBank/DDBJ whole genome shotgun (WGS) entry which is preliminary data.</text>
</comment>
<dbReference type="Pfam" id="PF01874">
    <property type="entry name" value="CitG"/>
    <property type="match status" value="1"/>
</dbReference>
<feature type="region of interest" description="Disordered" evidence="1">
    <location>
        <begin position="1"/>
        <end position="23"/>
    </location>
</feature>
<dbReference type="Proteomes" id="UP000264310">
    <property type="component" value="Unassembled WGS sequence"/>
</dbReference>